<keyword evidence="1" id="KW-0614">Plasmid</keyword>
<name>A0ABY7LB30_CITFR</name>
<protein>
    <recommendedName>
        <fullName evidence="3">Morphogenetic protein</fullName>
    </recommendedName>
</protein>
<reference evidence="1" key="1">
    <citation type="submission" date="2022-12" db="EMBL/GenBank/DDBJ databases">
        <title>2953647.</title>
        <authorList>
            <person name="Hergert J."/>
            <person name="Casey R."/>
            <person name="Wagner J."/>
            <person name="Young E.L."/>
            <person name="Oakeson K.F."/>
        </authorList>
    </citation>
    <scope>NUCLEOTIDE SEQUENCE</scope>
    <source>
        <strain evidence="1">2953647</strain>
        <plasmid evidence="1">unnamed5</plasmid>
    </source>
</reference>
<dbReference type="RefSeq" id="WP_269521584.1">
    <property type="nucleotide sequence ID" value="NZ_CP114569.1"/>
</dbReference>
<keyword evidence="2" id="KW-1185">Reference proteome</keyword>
<dbReference type="Proteomes" id="UP001164536">
    <property type="component" value="Plasmid unnamed5"/>
</dbReference>
<organism evidence="1 2">
    <name type="scientific">Citrobacter freundii</name>
    <dbReference type="NCBI Taxonomy" id="546"/>
    <lineage>
        <taxon>Bacteria</taxon>
        <taxon>Pseudomonadati</taxon>
        <taxon>Pseudomonadota</taxon>
        <taxon>Gammaproteobacteria</taxon>
        <taxon>Enterobacterales</taxon>
        <taxon>Enterobacteriaceae</taxon>
        <taxon>Citrobacter</taxon>
        <taxon>Citrobacter freundii complex</taxon>
    </lineage>
</organism>
<sequence length="272" mass="31420">MKIPDFPLPSQPRTEIHFRMPTVDDAMLYSDSLPDQEEATTTKYLNAMQTGEVNDSALWTAQDRRTALWWIYINSRTDTVTTYPYSCQHCGETHFYDFDMRELSENAELLTEVPERRVTVPVQGVPTEWILKPLDGRGICMLEKLRFMLPEETDPEYKNAERRMRLAEIALNTALDDDPDDYEAAANRRYDLIATMATDTEFVPLVAKIHLMQRELRHGLEVSIERGVVSLVLPPHSCESEGKEGKATRLLVPFRNSAFIPNFKSEWLVNRY</sequence>
<evidence type="ECO:0008006" key="3">
    <source>
        <dbReference type="Google" id="ProtNLM"/>
    </source>
</evidence>
<geneLocation type="plasmid" evidence="1 2">
    <name>unnamed5</name>
</geneLocation>
<dbReference type="EMBL" id="CP114569">
    <property type="protein sequence ID" value="WAZ60702.1"/>
    <property type="molecule type" value="Genomic_DNA"/>
</dbReference>
<proteinExistence type="predicted"/>
<evidence type="ECO:0000313" key="2">
    <source>
        <dbReference type="Proteomes" id="UP001164536"/>
    </source>
</evidence>
<evidence type="ECO:0000313" key="1">
    <source>
        <dbReference type="EMBL" id="WAZ60702.1"/>
    </source>
</evidence>
<accession>A0ABY7LB30</accession>
<gene>
    <name evidence="1" type="ORF">O4000_29240</name>
</gene>